<keyword evidence="4" id="KW-1133">Transmembrane helix</keyword>
<accession>A0A9I9DQD5</accession>
<sequence length="542" mass="61671">KKERKIRKKEKEKTIERALKRHQETVERGEKVSFKPQKEREKATWKSEFPKPKVSQRNSEETSISFFPKKNSLTNLHYFPLLLLLLLLLLLMDCWSLSLPLDDEFEKLVNRMNPPRVTIDNDSSRKATLIKVDSANKRGSLLEVVQVLNDLNLIIRRAYISSDGEWFMDVFHVTDQHGNKLSENDVAERIQQSLGPRARSFRSLRRSVGVQAAEEHTTIELTGRDRPGLLSEVFAVLADLKCNVVAAEVWTHNSRMASVVYITDEATGFSISDPDRLGKIKQLLLFVLKGDRDKRSANTAVSVGSTHKERRLHQMMYADRDYDQDDLDCGSTSERRKPLVTVENCADKGYTVVNLRSPDRPKLLFDTVCTLTDMQYVVYHATVIAEGPEASQEYYIRHMDGSPISSEAERQRVIHCLEAAIRRRTSEGIRLELCSEDRAGLLSDVTRIFRENGLSVTRAEVTTRGTQAVNVFYVTDASGNPVKSEMIEAVRKEIGLTVLCVKDDEFCMKSPSPESSRFSLGNLFRSRSEKFLYNLGLIKSCS</sequence>
<evidence type="ECO:0000256" key="3">
    <source>
        <dbReference type="SAM" id="MobiDB-lite"/>
    </source>
</evidence>
<dbReference type="PANTHER" id="PTHR31096">
    <property type="entry name" value="ACT DOMAIN-CONTAINING PROTEIN ACR4-RELATED"/>
    <property type="match status" value="1"/>
</dbReference>
<feature type="domain" description="ACT" evidence="5">
    <location>
        <begin position="129"/>
        <end position="209"/>
    </location>
</feature>
<dbReference type="PANTHER" id="PTHR31096:SF15">
    <property type="entry name" value="ACT DOMAIN-CONTAINING PROTEIN ACR"/>
    <property type="match status" value="1"/>
</dbReference>
<dbReference type="Gene3D" id="3.30.70.260">
    <property type="match status" value="2"/>
</dbReference>
<evidence type="ECO:0000256" key="4">
    <source>
        <dbReference type="SAM" id="Phobius"/>
    </source>
</evidence>
<feature type="compositionally biased region" description="Basic and acidic residues" evidence="3">
    <location>
        <begin position="9"/>
        <end position="51"/>
    </location>
</feature>
<dbReference type="Pfam" id="PF01842">
    <property type="entry name" value="ACT"/>
    <property type="match status" value="3"/>
</dbReference>
<feature type="transmembrane region" description="Helical" evidence="4">
    <location>
        <begin position="78"/>
        <end position="98"/>
    </location>
</feature>
<dbReference type="InterPro" id="IPR040217">
    <property type="entry name" value="ACR1-12"/>
</dbReference>
<evidence type="ECO:0000256" key="1">
    <source>
        <dbReference type="ARBA" id="ARBA00022737"/>
    </source>
</evidence>
<keyword evidence="4" id="KW-0812">Transmembrane</keyword>
<organism evidence="6">
    <name type="scientific">Cucumis melo</name>
    <name type="common">Muskmelon</name>
    <dbReference type="NCBI Taxonomy" id="3656"/>
    <lineage>
        <taxon>Eukaryota</taxon>
        <taxon>Viridiplantae</taxon>
        <taxon>Streptophyta</taxon>
        <taxon>Embryophyta</taxon>
        <taxon>Tracheophyta</taxon>
        <taxon>Spermatophyta</taxon>
        <taxon>Magnoliopsida</taxon>
        <taxon>eudicotyledons</taxon>
        <taxon>Gunneridae</taxon>
        <taxon>Pentapetalae</taxon>
        <taxon>rosids</taxon>
        <taxon>fabids</taxon>
        <taxon>Cucurbitales</taxon>
        <taxon>Cucurbitaceae</taxon>
        <taxon>Benincaseae</taxon>
        <taxon>Cucumis</taxon>
    </lineage>
</organism>
<proteinExistence type="predicted"/>
<reference evidence="6" key="1">
    <citation type="submission" date="2023-03" db="UniProtKB">
        <authorList>
            <consortium name="EnsemblPlants"/>
        </authorList>
    </citation>
    <scope>IDENTIFICATION</scope>
</reference>
<name>A0A9I9DQD5_CUCME</name>
<feature type="domain" description="ACT" evidence="5">
    <location>
        <begin position="218"/>
        <end position="295"/>
    </location>
</feature>
<dbReference type="InterPro" id="IPR045865">
    <property type="entry name" value="ACT-like_dom_sf"/>
</dbReference>
<dbReference type="SUPFAM" id="SSF55021">
    <property type="entry name" value="ACT-like"/>
    <property type="match status" value="3"/>
</dbReference>
<dbReference type="GO" id="GO:0016597">
    <property type="term" value="F:amino acid binding"/>
    <property type="evidence" value="ECO:0007669"/>
    <property type="project" value="UniProtKB-UniRule"/>
</dbReference>
<comment type="function">
    <text evidence="2">Binds amino acids.</text>
</comment>
<dbReference type="CDD" id="cd04897">
    <property type="entry name" value="ACT_ACR_3"/>
    <property type="match status" value="1"/>
</dbReference>
<evidence type="ECO:0000256" key="2">
    <source>
        <dbReference type="RuleBase" id="RU369043"/>
    </source>
</evidence>
<dbReference type="AlphaFoldDB" id="A0A9I9DQD5"/>
<dbReference type="PROSITE" id="PS51671">
    <property type="entry name" value="ACT"/>
    <property type="match status" value="3"/>
</dbReference>
<dbReference type="InterPro" id="IPR002912">
    <property type="entry name" value="ACT_dom"/>
</dbReference>
<dbReference type="EnsemblPlants" id="MELO3C022334.2.1">
    <property type="protein sequence ID" value="MELO3C022334.2.1"/>
    <property type="gene ID" value="MELO3C022334.2"/>
</dbReference>
<evidence type="ECO:0000313" key="6">
    <source>
        <dbReference type="EnsemblPlants" id="MELO3C022334.2.1"/>
    </source>
</evidence>
<protein>
    <recommendedName>
        <fullName evidence="2">ACT domain-containing protein ACR</fullName>
    </recommendedName>
    <alternativeName>
        <fullName evidence="2">Protein ACT DOMAIN REPEATS</fullName>
    </alternativeName>
</protein>
<dbReference type="CDD" id="cd04926">
    <property type="entry name" value="ACT_ACR_4"/>
    <property type="match status" value="1"/>
</dbReference>
<feature type="region of interest" description="Disordered" evidence="3">
    <location>
        <begin position="1"/>
        <end position="56"/>
    </location>
</feature>
<dbReference type="Gramene" id="MELO3C022334.2.1">
    <property type="protein sequence ID" value="MELO3C022334.2.1"/>
    <property type="gene ID" value="MELO3C022334.2"/>
</dbReference>
<keyword evidence="4" id="KW-0472">Membrane</keyword>
<keyword evidence="1 2" id="KW-0677">Repeat</keyword>
<feature type="domain" description="ACT" evidence="5">
    <location>
        <begin position="430"/>
        <end position="509"/>
    </location>
</feature>
<evidence type="ECO:0000259" key="5">
    <source>
        <dbReference type="PROSITE" id="PS51671"/>
    </source>
</evidence>